<accession>A0ABY7EBK9</accession>
<evidence type="ECO:0000313" key="2">
    <source>
        <dbReference type="EMBL" id="WAR06317.1"/>
    </source>
</evidence>
<keyword evidence="1" id="KW-1133">Transmembrane helix</keyword>
<dbReference type="CDD" id="cd12087">
    <property type="entry name" value="TM_EGFR-like"/>
    <property type="match status" value="1"/>
</dbReference>
<name>A0ABY7EBK9_MYAAR</name>
<evidence type="ECO:0000256" key="1">
    <source>
        <dbReference type="SAM" id="Phobius"/>
    </source>
</evidence>
<sequence>MAKVEWNIPYRKGDFVSYVVEVSNGIQPNLQEIFHLIPEENIISNRASVIGGVVGGCLGIIVAVVLSVFLLKRKYNCSIKMSTKEDIKEIMIPEWDCQ</sequence>
<organism evidence="2 3">
    <name type="scientific">Mya arenaria</name>
    <name type="common">Soft-shell clam</name>
    <dbReference type="NCBI Taxonomy" id="6604"/>
    <lineage>
        <taxon>Eukaryota</taxon>
        <taxon>Metazoa</taxon>
        <taxon>Spiralia</taxon>
        <taxon>Lophotrochozoa</taxon>
        <taxon>Mollusca</taxon>
        <taxon>Bivalvia</taxon>
        <taxon>Autobranchia</taxon>
        <taxon>Heteroconchia</taxon>
        <taxon>Euheterodonta</taxon>
        <taxon>Imparidentia</taxon>
        <taxon>Neoheterodontei</taxon>
        <taxon>Myida</taxon>
        <taxon>Myoidea</taxon>
        <taxon>Myidae</taxon>
        <taxon>Mya</taxon>
    </lineage>
</organism>
<keyword evidence="1" id="KW-0472">Membrane</keyword>
<gene>
    <name evidence="2" type="ORF">MAR_021686</name>
</gene>
<reference evidence="2" key="1">
    <citation type="submission" date="2022-11" db="EMBL/GenBank/DDBJ databases">
        <title>Centuries of genome instability and evolution in soft-shell clam transmissible cancer (bioRxiv).</title>
        <authorList>
            <person name="Hart S.F.M."/>
            <person name="Yonemitsu M.A."/>
            <person name="Giersch R.M."/>
            <person name="Beal B.F."/>
            <person name="Arriagada G."/>
            <person name="Davis B.W."/>
            <person name="Ostrander E.A."/>
            <person name="Goff S.P."/>
            <person name="Metzger M.J."/>
        </authorList>
    </citation>
    <scope>NUCLEOTIDE SEQUENCE</scope>
    <source>
        <strain evidence="2">MELC-2E11</strain>
        <tissue evidence="2">Siphon/mantle</tissue>
    </source>
</reference>
<dbReference type="Proteomes" id="UP001164746">
    <property type="component" value="Chromosome 5"/>
</dbReference>
<proteinExistence type="predicted"/>
<protein>
    <submittedName>
        <fullName evidence="2">Uncharacterized protein</fullName>
    </submittedName>
</protein>
<keyword evidence="3" id="KW-1185">Reference proteome</keyword>
<feature type="transmembrane region" description="Helical" evidence="1">
    <location>
        <begin position="49"/>
        <end position="71"/>
    </location>
</feature>
<evidence type="ECO:0000313" key="3">
    <source>
        <dbReference type="Proteomes" id="UP001164746"/>
    </source>
</evidence>
<keyword evidence="1" id="KW-0812">Transmembrane</keyword>
<dbReference type="EMBL" id="CP111016">
    <property type="protein sequence ID" value="WAR06317.1"/>
    <property type="molecule type" value="Genomic_DNA"/>
</dbReference>